<sequence>MQYCLAAPILSTMMLATSLWAQDAEVAGPADMESVDALFHALSLPEMIEVMALEGKEYGTQIAEDLIPGGVSPEWTRMVASIYDTDRMEAQVQVAFQEALTGVDVDPILAFFEAEPGKTVVQLEVSARRALLDDAVEEASKEMAAIAAADETERFRLIDQYISINDLVETNVVGALNSNYAFYTGLAMGGAFPQSLTEEQILADVWSQEPQIRQNTSEWIYSFLLMAYQPLSDTDLEAYIAFSETEAGGALNRAVFAAFDEMFEEISRALGVTAGTMMITQDL</sequence>
<dbReference type="RefSeq" id="WP_245820468.1">
    <property type="nucleotide sequence ID" value="NZ_FXZK01000002.1"/>
</dbReference>
<protein>
    <submittedName>
        <fullName evidence="2">Uncharacterized protein</fullName>
    </submittedName>
</protein>
<feature type="chain" id="PRO_5012534195" evidence="1">
    <location>
        <begin position="22"/>
        <end position="283"/>
    </location>
</feature>
<dbReference type="EMBL" id="FXZK01000002">
    <property type="protein sequence ID" value="SMY07326.1"/>
    <property type="molecule type" value="Genomic_DNA"/>
</dbReference>
<reference evidence="2 3" key="1">
    <citation type="submission" date="2017-05" db="EMBL/GenBank/DDBJ databases">
        <authorList>
            <person name="Song R."/>
            <person name="Chenine A.L."/>
            <person name="Ruprecht R.M."/>
        </authorList>
    </citation>
    <scope>NUCLEOTIDE SEQUENCE [LARGE SCALE GENOMIC DNA]</scope>
    <source>
        <strain evidence="2 3">CECT 8899</strain>
    </source>
</reference>
<name>A0A238LEE0_9RHOB</name>
<keyword evidence="1" id="KW-0732">Signal</keyword>
<gene>
    <name evidence="2" type="ORF">LOM8899_01460</name>
</gene>
<feature type="signal peptide" evidence="1">
    <location>
        <begin position="1"/>
        <end position="21"/>
    </location>
</feature>
<accession>A0A238LEE0</accession>
<evidence type="ECO:0000313" key="2">
    <source>
        <dbReference type="EMBL" id="SMY07326.1"/>
    </source>
</evidence>
<organism evidence="2 3">
    <name type="scientific">Flavimaricola marinus</name>
    <dbReference type="NCBI Taxonomy" id="1819565"/>
    <lineage>
        <taxon>Bacteria</taxon>
        <taxon>Pseudomonadati</taxon>
        <taxon>Pseudomonadota</taxon>
        <taxon>Alphaproteobacteria</taxon>
        <taxon>Rhodobacterales</taxon>
        <taxon>Paracoccaceae</taxon>
        <taxon>Flavimaricola</taxon>
    </lineage>
</organism>
<evidence type="ECO:0000313" key="3">
    <source>
        <dbReference type="Proteomes" id="UP000201613"/>
    </source>
</evidence>
<proteinExistence type="predicted"/>
<dbReference type="Proteomes" id="UP000201613">
    <property type="component" value="Unassembled WGS sequence"/>
</dbReference>
<dbReference type="AlphaFoldDB" id="A0A238LEE0"/>
<evidence type="ECO:0000256" key="1">
    <source>
        <dbReference type="SAM" id="SignalP"/>
    </source>
</evidence>
<keyword evidence="3" id="KW-1185">Reference proteome</keyword>